<dbReference type="InterPro" id="IPR052358">
    <property type="entry name" value="Aro_Compnd_Degr_Hydrolases"/>
</dbReference>
<dbReference type="GO" id="GO:0016787">
    <property type="term" value="F:hydrolase activity"/>
    <property type="evidence" value="ECO:0007669"/>
    <property type="project" value="UniProtKB-KW"/>
</dbReference>
<dbReference type="EMBL" id="SKBM01000001">
    <property type="protein sequence ID" value="TCZ66728.1"/>
    <property type="molecule type" value="Genomic_DNA"/>
</dbReference>
<dbReference type="Proteomes" id="UP000295023">
    <property type="component" value="Unassembled WGS sequence"/>
</dbReference>
<feature type="region of interest" description="Disordered" evidence="1">
    <location>
        <begin position="1"/>
        <end position="29"/>
    </location>
</feature>
<dbReference type="Gene3D" id="3.20.20.140">
    <property type="entry name" value="Metal-dependent hydrolases"/>
    <property type="match status" value="1"/>
</dbReference>
<evidence type="ECO:0000313" key="4">
    <source>
        <dbReference type="Proteomes" id="UP000295023"/>
    </source>
</evidence>
<evidence type="ECO:0000256" key="1">
    <source>
        <dbReference type="SAM" id="MobiDB-lite"/>
    </source>
</evidence>
<evidence type="ECO:0000259" key="2">
    <source>
        <dbReference type="Pfam" id="PF04909"/>
    </source>
</evidence>
<sequence>MPSPRPRSEPMTRPCPGPRAVTSRPGWKAPPGATDCHMHIFGPHDRYPLSPGRGYTPPEAGIALYREMLSTIGLERTVVVQPSVYGTDNRVTLDAVEALGRGRARAVVVVDESVDLPTLRAMGERGARGVRFNAVSGNGTPLEQLEALADKLTTLGWHLQLYAHAPEMVALEPVLARLPCPVVIDHMGGVQAAEGGVENPGFRALIRLLERGTWAKLCGYRSSAGAPYGDVAAMARAMIAAAPDRCVWGTDWPHPSLASPDEVPDDGVLLDALGTWAPREAQRQAILVDNPARLYGF</sequence>
<name>A0A4R4DWG9_9PROT</name>
<dbReference type="SUPFAM" id="SSF51556">
    <property type="entry name" value="Metallo-dependent hydrolases"/>
    <property type="match status" value="1"/>
</dbReference>
<dbReference type="AlphaFoldDB" id="A0A4R4DWG9"/>
<dbReference type="PANTHER" id="PTHR35563">
    <property type="entry name" value="BARREL METAL-DEPENDENT HYDROLASE, PUTATIVE (AFU_ORTHOLOGUE AFUA_1G16240)-RELATED"/>
    <property type="match status" value="1"/>
</dbReference>
<organism evidence="3 4">
    <name type="scientific">Roseicella aquatilis</name>
    <dbReference type="NCBI Taxonomy" id="2527868"/>
    <lineage>
        <taxon>Bacteria</taxon>
        <taxon>Pseudomonadati</taxon>
        <taxon>Pseudomonadota</taxon>
        <taxon>Alphaproteobacteria</taxon>
        <taxon>Acetobacterales</taxon>
        <taxon>Roseomonadaceae</taxon>
        <taxon>Roseicella</taxon>
    </lineage>
</organism>
<feature type="domain" description="Amidohydrolase-related" evidence="2">
    <location>
        <begin position="35"/>
        <end position="297"/>
    </location>
</feature>
<proteinExistence type="predicted"/>
<dbReference type="Pfam" id="PF04909">
    <property type="entry name" value="Amidohydro_2"/>
    <property type="match status" value="1"/>
</dbReference>
<dbReference type="InterPro" id="IPR032466">
    <property type="entry name" value="Metal_Hydrolase"/>
</dbReference>
<gene>
    <name evidence="3" type="ORF">EXY23_01055</name>
</gene>
<accession>A0A4R4DWG9</accession>
<dbReference type="InterPro" id="IPR006680">
    <property type="entry name" value="Amidohydro-rel"/>
</dbReference>
<evidence type="ECO:0000313" key="3">
    <source>
        <dbReference type="EMBL" id="TCZ66728.1"/>
    </source>
</evidence>
<dbReference type="PANTHER" id="PTHR35563:SF2">
    <property type="entry name" value="BARREL METAL-DEPENDENT HYDROLASE, PUTATIVE (AFU_ORTHOLOGUE AFUA_1G16240)-RELATED"/>
    <property type="match status" value="1"/>
</dbReference>
<protein>
    <submittedName>
        <fullName evidence="3">Hydrolase</fullName>
    </submittedName>
</protein>
<feature type="compositionally biased region" description="Basic and acidic residues" evidence="1">
    <location>
        <begin position="1"/>
        <end position="10"/>
    </location>
</feature>
<reference evidence="3 4" key="1">
    <citation type="submission" date="2019-03" db="EMBL/GenBank/DDBJ databases">
        <title>Paracraurococcus aquatilis NE82 genome sequence.</title>
        <authorList>
            <person name="Zhao Y."/>
            <person name="Du Z."/>
        </authorList>
    </citation>
    <scope>NUCLEOTIDE SEQUENCE [LARGE SCALE GENOMIC DNA]</scope>
    <source>
        <strain evidence="3 4">NE82</strain>
    </source>
</reference>
<keyword evidence="3" id="KW-0378">Hydrolase</keyword>
<comment type="caution">
    <text evidence="3">The sequence shown here is derived from an EMBL/GenBank/DDBJ whole genome shotgun (WGS) entry which is preliminary data.</text>
</comment>
<keyword evidence="4" id="KW-1185">Reference proteome</keyword>
<dbReference type="OrthoDB" id="9787654at2"/>